<keyword evidence="2" id="KW-0479">Metal-binding</keyword>
<dbReference type="InterPro" id="IPR007197">
    <property type="entry name" value="rSAM"/>
</dbReference>
<dbReference type="GO" id="GO:0003824">
    <property type="term" value="F:catalytic activity"/>
    <property type="evidence" value="ECO:0007669"/>
    <property type="project" value="InterPro"/>
</dbReference>
<evidence type="ECO:0000256" key="4">
    <source>
        <dbReference type="ARBA" id="ARBA00023014"/>
    </source>
</evidence>
<dbReference type="Gene3D" id="3.20.20.70">
    <property type="entry name" value="Aldolase class I"/>
    <property type="match status" value="1"/>
</dbReference>
<evidence type="ECO:0000256" key="1">
    <source>
        <dbReference type="ARBA" id="ARBA00022691"/>
    </source>
</evidence>
<proteinExistence type="predicted"/>
<evidence type="ECO:0000313" key="5">
    <source>
        <dbReference type="EMBL" id="DAD94417.1"/>
    </source>
</evidence>
<dbReference type="SFLD" id="SFLDS00029">
    <property type="entry name" value="Radical_SAM"/>
    <property type="match status" value="1"/>
</dbReference>
<dbReference type="EMBL" id="BK015176">
    <property type="protein sequence ID" value="DAD94417.1"/>
    <property type="molecule type" value="Genomic_DNA"/>
</dbReference>
<protein>
    <submittedName>
        <fullName evidence="5">Molybdenum cofactor biosynthesis protein</fullName>
    </submittedName>
</protein>
<dbReference type="InterPro" id="IPR013785">
    <property type="entry name" value="Aldolase_TIM"/>
</dbReference>
<reference evidence="5" key="1">
    <citation type="journal article" date="2021" name="Proc. Natl. Acad. Sci. U.S.A.">
        <title>A Catalog of Tens of Thousands of Viruses from Human Metagenomes Reveals Hidden Associations with Chronic Diseases.</title>
        <authorList>
            <person name="Tisza M.J."/>
            <person name="Buck C.B."/>
        </authorList>
    </citation>
    <scope>NUCLEOTIDE SEQUENCE</scope>
    <source>
        <strain evidence="5">CttFh17</strain>
    </source>
</reference>
<sequence>MDKYMSVITNFGCHYSCPYCIVKNNNLQIPKSSIEGLDSLDDEIKKNQCNWVSISGGGDPLWNLENNIEWYKKFFDITLGKVKTELHTSMPNVKSAPYPYFDRVVYHLHDFEQLKSIKRVGHEIVRVVFVVTKNFTEDLINRIAVYCHNSNEIDELSFRQMVDNHYEETDYCREYLIEGHRKLWWYIEQCDYNLYYCENKVYTEYRKIGEQNEVQ</sequence>
<evidence type="ECO:0000256" key="3">
    <source>
        <dbReference type="ARBA" id="ARBA00023004"/>
    </source>
</evidence>
<dbReference type="GO" id="GO:0051536">
    <property type="term" value="F:iron-sulfur cluster binding"/>
    <property type="evidence" value="ECO:0007669"/>
    <property type="project" value="UniProtKB-KW"/>
</dbReference>
<organism evidence="5">
    <name type="scientific">Siphoviridae sp. cttFh17</name>
    <dbReference type="NCBI Taxonomy" id="2826491"/>
    <lineage>
        <taxon>Viruses</taxon>
        <taxon>Duplodnaviria</taxon>
        <taxon>Heunggongvirae</taxon>
        <taxon>Uroviricota</taxon>
        <taxon>Caudoviricetes</taxon>
    </lineage>
</organism>
<name>A0A8S5NIB8_9CAUD</name>
<keyword evidence="3" id="KW-0408">Iron</keyword>
<evidence type="ECO:0000256" key="2">
    <source>
        <dbReference type="ARBA" id="ARBA00022723"/>
    </source>
</evidence>
<dbReference type="GO" id="GO:0046872">
    <property type="term" value="F:metal ion binding"/>
    <property type="evidence" value="ECO:0007669"/>
    <property type="project" value="UniProtKB-KW"/>
</dbReference>
<keyword evidence="4" id="KW-0411">Iron-sulfur</keyword>
<dbReference type="SUPFAM" id="SSF102114">
    <property type="entry name" value="Radical SAM enzymes"/>
    <property type="match status" value="1"/>
</dbReference>
<accession>A0A8S5NIB8</accession>
<dbReference type="InterPro" id="IPR058240">
    <property type="entry name" value="rSAM_sf"/>
</dbReference>
<keyword evidence="1" id="KW-0949">S-adenosyl-L-methionine</keyword>